<dbReference type="Proteomes" id="UP000318336">
    <property type="component" value="Unassembled WGS sequence"/>
</dbReference>
<reference evidence="1 2" key="1">
    <citation type="submission" date="2019-06" db="EMBL/GenBank/DDBJ databases">
        <title>Sequencing the genomes of 1000 actinobacteria strains.</title>
        <authorList>
            <person name="Klenk H.-P."/>
        </authorList>
    </citation>
    <scope>NUCLEOTIDE SEQUENCE [LARGE SCALE GENOMIC DNA]</scope>
    <source>
        <strain evidence="1 2">DSM 24617</strain>
    </source>
</reference>
<protein>
    <submittedName>
        <fullName evidence="1">Uncharacterized protein</fullName>
    </submittedName>
</protein>
<proteinExistence type="predicted"/>
<gene>
    <name evidence="1" type="ORF">FB554_2668</name>
</gene>
<evidence type="ECO:0000313" key="1">
    <source>
        <dbReference type="EMBL" id="TQL34493.1"/>
    </source>
</evidence>
<accession>A0A542XF93</accession>
<dbReference type="AlphaFoldDB" id="A0A542XF93"/>
<sequence>MRLAQWFSPPLESTMRRTPWTLVLIAVLAFFAPSTLGAARAAAVTPKLTDVIASGTGYGSYVLSNLASVRSGPTSYSTLGCTRATPLTRTNSAATVTVPVVGQVGAVSTSVRSSQTTTAKTAQADSTTASVNLLGGLITGSTLRSTAATTISSTGVTTNRQSVSLAGLRVSGVAVAANPAPNTTLALRSGSTVIGKVVVNEQSRQASAWAGGATTRVLSVYITTSNPLGLPIGTRIIVGHAGVAAKASPAGQLGGAGFAARSTLADGTVKNGPLSYMTVPCLGGTASASAASLSQPGVLTAGVTRTDTSGTVGSSLRSSVVTKVTDLSLLGGLITADAVTASATTTRSAPGAAPVSTDGSTVANLRVAGVPVINGAVAPNTVVRIPGVATVTLHKVVRTSTGLTVTMIEVKLEKLFGALPTGSLVEVAQARSYVV</sequence>
<evidence type="ECO:0000313" key="2">
    <source>
        <dbReference type="Proteomes" id="UP000318336"/>
    </source>
</evidence>
<name>A0A542XF93_9MICO</name>
<comment type="caution">
    <text evidence="1">The sequence shown here is derived from an EMBL/GenBank/DDBJ whole genome shotgun (WGS) entry which is preliminary data.</text>
</comment>
<dbReference type="EMBL" id="VFOK01000001">
    <property type="protein sequence ID" value="TQL34493.1"/>
    <property type="molecule type" value="Genomic_DNA"/>
</dbReference>
<dbReference type="NCBIfam" id="NF040603">
    <property type="entry name" value="choice_anch_P"/>
    <property type="match status" value="2"/>
</dbReference>
<keyword evidence="2" id="KW-1185">Reference proteome</keyword>
<organism evidence="1 2">
    <name type="scientific">Barrientosiimonas humi</name>
    <dbReference type="NCBI Taxonomy" id="999931"/>
    <lineage>
        <taxon>Bacteria</taxon>
        <taxon>Bacillati</taxon>
        <taxon>Actinomycetota</taxon>
        <taxon>Actinomycetes</taxon>
        <taxon>Micrococcales</taxon>
        <taxon>Dermacoccaceae</taxon>
        <taxon>Barrientosiimonas</taxon>
    </lineage>
</organism>